<evidence type="ECO:0000256" key="5">
    <source>
        <dbReference type="ARBA" id="ARBA00022448"/>
    </source>
</evidence>
<reference evidence="14" key="1">
    <citation type="submission" date="2020-09" db="EMBL/GenBank/DDBJ databases">
        <title>New species isolated from human feces.</title>
        <authorList>
            <person name="Kitahara M."/>
            <person name="Shigeno Y."/>
            <person name="Shime M."/>
            <person name="Matsumoto Y."/>
            <person name="Nakamura S."/>
            <person name="Motooka D."/>
            <person name="Fukuoka S."/>
            <person name="Nishikawa H."/>
            <person name="Benno Y."/>
        </authorList>
    </citation>
    <scope>NUCLEOTIDE SEQUENCE</scope>
    <source>
        <strain evidence="14">MM59</strain>
    </source>
</reference>
<dbReference type="InterPro" id="IPR002528">
    <property type="entry name" value="MATE_fam"/>
</dbReference>
<keyword evidence="6" id="KW-0050">Antiport</keyword>
<dbReference type="Proteomes" id="UP000679848">
    <property type="component" value="Chromosome"/>
</dbReference>
<dbReference type="GO" id="GO:0015297">
    <property type="term" value="F:antiporter activity"/>
    <property type="evidence" value="ECO:0007669"/>
    <property type="project" value="UniProtKB-KW"/>
</dbReference>
<evidence type="ECO:0000256" key="8">
    <source>
        <dbReference type="ARBA" id="ARBA00022692"/>
    </source>
</evidence>
<feature type="transmembrane region" description="Helical" evidence="13">
    <location>
        <begin position="273"/>
        <end position="296"/>
    </location>
</feature>
<name>A0A810QF42_9FIRM</name>
<keyword evidence="8 13" id="KW-0812">Transmembrane</keyword>
<dbReference type="InterPro" id="IPR048279">
    <property type="entry name" value="MdtK-like"/>
</dbReference>
<dbReference type="Pfam" id="PF01554">
    <property type="entry name" value="MatE"/>
    <property type="match status" value="2"/>
</dbReference>
<dbReference type="PANTHER" id="PTHR43298:SF2">
    <property type="entry name" value="FMN_FAD EXPORTER YEEO-RELATED"/>
    <property type="match status" value="1"/>
</dbReference>
<evidence type="ECO:0000256" key="4">
    <source>
        <dbReference type="ARBA" id="ARBA00020268"/>
    </source>
</evidence>
<dbReference type="InterPro" id="IPR050222">
    <property type="entry name" value="MATE_MdtK"/>
</dbReference>
<evidence type="ECO:0000256" key="3">
    <source>
        <dbReference type="ARBA" id="ARBA00010199"/>
    </source>
</evidence>
<dbReference type="AlphaFoldDB" id="A0A810QF42"/>
<proteinExistence type="inferred from homology"/>
<feature type="transmembrane region" description="Helical" evidence="13">
    <location>
        <begin position="90"/>
        <end position="114"/>
    </location>
</feature>
<feature type="transmembrane region" description="Helical" evidence="13">
    <location>
        <begin position="12"/>
        <end position="34"/>
    </location>
</feature>
<keyword evidence="11 13" id="KW-0472">Membrane</keyword>
<dbReference type="KEGG" id="pfaa:MM59RIKEN_04820"/>
<evidence type="ECO:0000256" key="11">
    <source>
        <dbReference type="ARBA" id="ARBA00023136"/>
    </source>
</evidence>
<dbReference type="PIRSF" id="PIRSF006603">
    <property type="entry name" value="DinF"/>
    <property type="match status" value="1"/>
</dbReference>
<keyword evidence="7" id="KW-1003">Cell membrane</keyword>
<evidence type="ECO:0000313" key="14">
    <source>
        <dbReference type="EMBL" id="BCK83163.1"/>
    </source>
</evidence>
<feature type="transmembrane region" description="Helical" evidence="13">
    <location>
        <begin position="389"/>
        <end position="412"/>
    </location>
</feature>
<evidence type="ECO:0000256" key="10">
    <source>
        <dbReference type="ARBA" id="ARBA00023065"/>
    </source>
</evidence>
<protein>
    <recommendedName>
        <fullName evidence="4">Probable multidrug resistance protein NorM</fullName>
    </recommendedName>
    <alternativeName>
        <fullName evidence="12">Multidrug-efflux transporter</fullName>
    </alternativeName>
</protein>
<comment type="subcellular location">
    <subcellularLocation>
        <location evidence="2">Cell membrane</location>
        <topology evidence="2">Multi-pass membrane protein</topology>
    </subcellularLocation>
</comment>
<evidence type="ECO:0000256" key="7">
    <source>
        <dbReference type="ARBA" id="ARBA00022475"/>
    </source>
</evidence>
<feature type="transmembrane region" description="Helical" evidence="13">
    <location>
        <begin position="164"/>
        <end position="189"/>
    </location>
</feature>
<keyword evidence="15" id="KW-1185">Reference proteome</keyword>
<organism evidence="14 15">
    <name type="scientific">Pusillibacter faecalis</name>
    <dbReference type="NCBI Taxonomy" id="2714358"/>
    <lineage>
        <taxon>Bacteria</taxon>
        <taxon>Bacillati</taxon>
        <taxon>Bacillota</taxon>
        <taxon>Clostridia</taxon>
        <taxon>Eubacteriales</taxon>
        <taxon>Oscillospiraceae</taxon>
        <taxon>Pusillibacter</taxon>
    </lineage>
</organism>
<sequence>MTNAKNLMGTKPILPLLVSMSVPSILSMLIQSLYNVVDSIFVAWLSNDALTAVSLAYPLQNLVLAVAVGFGVGINAYIARNLGEGNQHRVDQAASMGVIFTTIHAVIFILVGLFGSEPFLHMFTNDPEILQMSVNYTRIVICLSFGSLYHIFIEKLFQAVGNMVVPMILQGVGAIVNIILDPILIFGMFGLPAMGVTGAAVATVTGQMTACGLAVFCFLRTRTGIRITRKDMKIDAGIAKRIYAVGVPSGLMTAMPSLLVSILNALLVGLHTLAVAAFGLYFKLQTFVYMPGNGLIQGMRPIVSYNYGAGQGRRLHLVIRWSLALTAIIMALGTLIAWGVPRQIMGLFDADEAMIAVGVPMLRITSLGFLVSTLGTVMAGCFEALGKGLYSLSISLLRQLLVIPPLAMVFSLSWGLNGVWAAFPVAEALAALVAVLLYRKVMRQTDRQLQNSEVDCAGGKYPGSRNP</sequence>
<evidence type="ECO:0000256" key="12">
    <source>
        <dbReference type="ARBA" id="ARBA00031636"/>
    </source>
</evidence>
<feature type="transmembrane region" description="Helical" evidence="13">
    <location>
        <begin position="418"/>
        <end position="438"/>
    </location>
</feature>
<evidence type="ECO:0000256" key="2">
    <source>
        <dbReference type="ARBA" id="ARBA00004651"/>
    </source>
</evidence>
<dbReference type="GO" id="GO:0005886">
    <property type="term" value="C:plasma membrane"/>
    <property type="evidence" value="ECO:0007669"/>
    <property type="project" value="UniProtKB-SubCell"/>
</dbReference>
<evidence type="ECO:0000256" key="9">
    <source>
        <dbReference type="ARBA" id="ARBA00022989"/>
    </source>
</evidence>
<evidence type="ECO:0000256" key="6">
    <source>
        <dbReference type="ARBA" id="ARBA00022449"/>
    </source>
</evidence>
<feature type="transmembrane region" description="Helical" evidence="13">
    <location>
        <begin position="317"/>
        <end position="340"/>
    </location>
</feature>
<dbReference type="RefSeq" id="WP_101693841.1">
    <property type="nucleotide sequence ID" value="NZ_AP023420.1"/>
</dbReference>
<feature type="transmembrane region" description="Helical" evidence="13">
    <location>
        <begin position="54"/>
        <end position="78"/>
    </location>
</feature>
<gene>
    <name evidence="14" type="ORF">MM59RIKEN_04820</name>
</gene>
<feature type="transmembrane region" description="Helical" evidence="13">
    <location>
        <begin position="360"/>
        <end position="382"/>
    </location>
</feature>
<evidence type="ECO:0000256" key="1">
    <source>
        <dbReference type="ARBA" id="ARBA00003408"/>
    </source>
</evidence>
<feature type="transmembrane region" description="Helical" evidence="13">
    <location>
        <begin position="134"/>
        <end position="152"/>
    </location>
</feature>
<accession>A0A810QF42</accession>
<feature type="transmembrane region" description="Helical" evidence="13">
    <location>
        <begin position="195"/>
        <end position="221"/>
    </location>
</feature>
<keyword evidence="10" id="KW-0406">Ion transport</keyword>
<comment type="similarity">
    <text evidence="3">Belongs to the multi antimicrobial extrusion (MATE) (TC 2.A.66.1) family.</text>
</comment>
<dbReference type="EMBL" id="AP023420">
    <property type="protein sequence ID" value="BCK83163.1"/>
    <property type="molecule type" value="Genomic_DNA"/>
</dbReference>
<dbReference type="GO" id="GO:0006811">
    <property type="term" value="P:monoatomic ion transport"/>
    <property type="evidence" value="ECO:0007669"/>
    <property type="project" value="UniProtKB-KW"/>
</dbReference>
<evidence type="ECO:0000313" key="15">
    <source>
        <dbReference type="Proteomes" id="UP000679848"/>
    </source>
</evidence>
<evidence type="ECO:0000256" key="13">
    <source>
        <dbReference type="SAM" id="Phobius"/>
    </source>
</evidence>
<dbReference type="NCBIfam" id="TIGR00797">
    <property type="entry name" value="matE"/>
    <property type="match status" value="1"/>
</dbReference>
<dbReference type="PANTHER" id="PTHR43298">
    <property type="entry name" value="MULTIDRUG RESISTANCE PROTEIN NORM-RELATED"/>
    <property type="match status" value="1"/>
</dbReference>
<comment type="function">
    <text evidence="1">Multidrug efflux pump.</text>
</comment>
<keyword evidence="5" id="KW-0813">Transport</keyword>
<keyword evidence="9 13" id="KW-1133">Transmembrane helix</keyword>
<feature type="transmembrane region" description="Helical" evidence="13">
    <location>
        <begin position="242"/>
        <end position="267"/>
    </location>
</feature>
<dbReference type="GO" id="GO:0042910">
    <property type="term" value="F:xenobiotic transmembrane transporter activity"/>
    <property type="evidence" value="ECO:0007669"/>
    <property type="project" value="InterPro"/>
</dbReference>